<dbReference type="PANTHER" id="PTHR35146:SF1">
    <property type="entry name" value="UPF0178 PROTEIN YAII"/>
    <property type="match status" value="1"/>
</dbReference>
<dbReference type="PANTHER" id="PTHR35146">
    <property type="entry name" value="UPF0178 PROTEIN YAII"/>
    <property type="match status" value="1"/>
</dbReference>
<dbReference type="CDD" id="cd18720">
    <property type="entry name" value="PIN_YqxD-like"/>
    <property type="match status" value="1"/>
</dbReference>
<evidence type="ECO:0000256" key="1">
    <source>
        <dbReference type="ARBA" id="ARBA00008522"/>
    </source>
</evidence>
<dbReference type="Pfam" id="PF02639">
    <property type="entry name" value="DUF188"/>
    <property type="match status" value="1"/>
</dbReference>
<sequence>MGYHAPSRAHGLRSLTKSQPMTPILNSTRIYVDADACPVKDEIYRVAARHGLPVSVVAGNFIRVPQDPSIERVAAGSGMDAADDWIAERAGKGDIVVTSDIPLASRCVKAGAEVIGPNGKPFTEQSIGMTLAVRNLMTDLRSSGEVTGGPKSFAPRDRSAFLSALDQTIRRIQRQRAEQSAQNQN</sequence>
<dbReference type="Proteomes" id="UP000189796">
    <property type="component" value="Chromosome I"/>
</dbReference>
<gene>
    <name evidence="3" type="ORF">SAMN05443248_3179</name>
</gene>
<dbReference type="AlphaFoldDB" id="A0A1M5P0N0"/>
<evidence type="ECO:0000313" key="3">
    <source>
        <dbReference type="EMBL" id="SHG95332.1"/>
    </source>
</evidence>
<comment type="similarity">
    <text evidence="1 2">Belongs to the UPF0178 family.</text>
</comment>
<evidence type="ECO:0000256" key="2">
    <source>
        <dbReference type="HAMAP-Rule" id="MF_00489"/>
    </source>
</evidence>
<accession>A0A1M5P0N0</accession>
<evidence type="ECO:0000313" key="4">
    <source>
        <dbReference type="Proteomes" id="UP000189796"/>
    </source>
</evidence>
<dbReference type="InterPro" id="IPR003791">
    <property type="entry name" value="UPF0178"/>
</dbReference>
<dbReference type="HAMAP" id="MF_00489">
    <property type="entry name" value="UPF0178"/>
    <property type="match status" value="1"/>
</dbReference>
<proteinExistence type="inferred from homology"/>
<name>A0A1M5P0N0_9BRAD</name>
<protein>
    <recommendedName>
        <fullName evidence="2">UPF0178 protein SAMN05443248_3179</fullName>
    </recommendedName>
</protein>
<dbReference type="EMBL" id="LT670817">
    <property type="protein sequence ID" value="SHG95332.1"/>
    <property type="molecule type" value="Genomic_DNA"/>
</dbReference>
<reference evidence="3 4" key="1">
    <citation type="submission" date="2016-11" db="EMBL/GenBank/DDBJ databases">
        <authorList>
            <person name="Jaros S."/>
            <person name="Januszkiewicz K."/>
            <person name="Wedrychowicz H."/>
        </authorList>
    </citation>
    <scope>NUCLEOTIDE SEQUENCE [LARGE SCALE GENOMIC DNA]</scope>
    <source>
        <strain evidence="3 4">GAS138</strain>
    </source>
</reference>
<dbReference type="NCBIfam" id="NF001095">
    <property type="entry name" value="PRK00124.1"/>
    <property type="match status" value="1"/>
</dbReference>
<organism evidence="3 4">
    <name type="scientific">Bradyrhizobium erythrophlei</name>
    <dbReference type="NCBI Taxonomy" id="1437360"/>
    <lineage>
        <taxon>Bacteria</taxon>
        <taxon>Pseudomonadati</taxon>
        <taxon>Pseudomonadota</taxon>
        <taxon>Alphaproteobacteria</taxon>
        <taxon>Hyphomicrobiales</taxon>
        <taxon>Nitrobacteraceae</taxon>
        <taxon>Bradyrhizobium</taxon>
    </lineage>
</organism>